<dbReference type="SUPFAM" id="SSF46785">
    <property type="entry name" value="Winged helix' DNA-binding domain"/>
    <property type="match status" value="1"/>
</dbReference>
<name>A0A4Q0Q550_9BRAD</name>
<evidence type="ECO:0000256" key="2">
    <source>
        <dbReference type="ARBA" id="ARBA00009437"/>
    </source>
</evidence>
<keyword evidence="4" id="KW-0238">DNA-binding</keyword>
<comment type="caution">
    <text evidence="8">The sequence shown here is derived from an EMBL/GenBank/DDBJ whole genome shotgun (WGS) entry which is preliminary data.</text>
</comment>
<comment type="function">
    <text evidence="1">NodD regulates the expression of the nodABCFE genes which encode other nodulation proteins. NodD is also a negative regulator of its own expression. Binds flavonoids as inducers.</text>
</comment>
<evidence type="ECO:0000256" key="1">
    <source>
        <dbReference type="ARBA" id="ARBA00003502"/>
    </source>
</evidence>
<evidence type="ECO:0000256" key="5">
    <source>
        <dbReference type="ARBA" id="ARBA00023159"/>
    </source>
</evidence>
<dbReference type="Gene3D" id="3.40.190.290">
    <property type="match status" value="1"/>
</dbReference>
<dbReference type="GO" id="GO:0003677">
    <property type="term" value="F:DNA binding"/>
    <property type="evidence" value="ECO:0007669"/>
    <property type="project" value="UniProtKB-KW"/>
</dbReference>
<dbReference type="SUPFAM" id="SSF53850">
    <property type="entry name" value="Periplasmic binding protein-like II"/>
    <property type="match status" value="1"/>
</dbReference>
<dbReference type="PRINTS" id="PR00039">
    <property type="entry name" value="HTHLYSR"/>
</dbReference>
<dbReference type="FunFam" id="1.10.10.10:FF:000001">
    <property type="entry name" value="LysR family transcriptional regulator"/>
    <property type="match status" value="1"/>
</dbReference>
<dbReference type="PANTHER" id="PTHR30293:SF0">
    <property type="entry name" value="NITROGEN ASSIMILATION REGULATORY PROTEIN NAC"/>
    <property type="match status" value="1"/>
</dbReference>
<dbReference type="EMBL" id="RKMK01000091">
    <property type="protein sequence ID" value="RXG83856.1"/>
    <property type="molecule type" value="Genomic_DNA"/>
</dbReference>
<dbReference type="InterPro" id="IPR036390">
    <property type="entry name" value="WH_DNA-bd_sf"/>
</dbReference>
<keyword evidence="6" id="KW-0804">Transcription</keyword>
<dbReference type="Pfam" id="PF00126">
    <property type="entry name" value="HTH_1"/>
    <property type="match status" value="1"/>
</dbReference>
<evidence type="ECO:0000259" key="7">
    <source>
        <dbReference type="PROSITE" id="PS50931"/>
    </source>
</evidence>
<protein>
    <submittedName>
        <fullName evidence="8">LysR family transcriptional regulator</fullName>
    </submittedName>
</protein>
<sequence>MDLRQLRYFLGVVQYGSIAKAADELHVAQSAVSLHLNRLETELGCELVHRTSRGIVPTEAGMRLAGRARSILHDIGAIPQEVRGMEAAPVGEVVVGMPTSLGIALTVPLALDVRRSYPLVRLRIAEGLSGHMSQWLGSGALDLALLFGSEAISGVSKEFLGKEHLYLVGGEGTDCFSSSEKISASEVFALPLILPGRPHRLREEVERAALGQGCKLNVIMEIDSLENIKALVAERVGYTVLSARVARHGSISSRLKYRAIDSPAIERSIYLARSSNTPLTIAAKRVATLLSGMFTHWPHTETSERENDH</sequence>
<evidence type="ECO:0000256" key="6">
    <source>
        <dbReference type="ARBA" id="ARBA00023163"/>
    </source>
</evidence>
<gene>
    <name evidence="8" type="ORF">EAS61_40770</name>
</gene>
<dbReference type="InterPro" id="IPR036388">
    <property type="entry name" value="WH-like_DNA-bd_sf"/>
</dbReference>
<dbReference type="RefSeq" id="WP_128957337.1">
    <property type="nucleotide sequence ID" value="NZ_RKMK01000091.1"/>
</dbReference>
<dbReference type="GO" id="GO:0003700">
    <property type="term" value="F:DNA-binding transcription factor activity"/>
    <property type="evidence" value="ECO:0007669"/>
    <property type="project" value="InterPro"/>
</dbReference>
<organism evidence="8 9">
    <name type="scientific">Bradyrhizobium zhanjiangense</name>
    <dbReference type="NCBI Taxonomy" id="1325107"/>
    <lineage>
        <taxon>Bacteria</taxon>
        <taxon>Pseudomonadati</taxon>
        <taxon>Pseudomonadota</taxon>
        <taxon>Alphaproteobacteria</taxon>
        <taxon>Hyphomicrobiales</taxon>
        <taxon>Nitrobacteraceae</taxon>
        <taxon>Bradyrhizobium</taxon>
    </lineage>
</organism>
<dbReference type="Pfam" id="PF03466">
    <property type="entry name" value="LysR_substrate"/>
    <property type="match status" value="1"/>
</dbReference>
<evidence type="ECO:0000256" key="3">
    <source>
        <dbReference type="ARBA" id="ARBA00023015"/>
    </source>
</evidence>
<dbReference type="InterPro" id="IPR005119">
    <property type="entry name" value="LysR_subst-bd"/>
</dbReference>
<dbReference type="AlphaFoldDB" id="A0A4Q0Q550"/>
<comment type="similarity">
    <text evidence="2">Belongs to the LysR transcriptional regulatory family.</text>
</comment>
<evidence type="ECO:0000256" key="4">
    <source>
        <dbReference type="ARBA" id="ARBA00023125"/>
    </source>
</evidence>
<feature type="domain" description="HTH lysR-type" evidence="7">
    <location>
        <begin position="1"/>
        <end position="58"/>
    </location>
</feature>
<dbReference type="PROSITE" id="PS50931">
    <property type="entry name" value="HTH_LYSR"/>
    <property type="match status" value="1"/>
</dbReference>
<evidence type="ECO:0000313" key="8">
    <source>
        <dbReference type="EMBL" id="RXG83856.1"/>
    </source>
</evidence>
<dbReference type="GO" id="GO:2000142">
    <property type="term" value="P:regulation of DNA-templated transcription initiation"/>
    <property type="evidence" value="ECO:0007669"/>
    <property type="project" value="TreeGrafter"/>
</dbReference>
<dbReference type="Proteomes" id="UP000290174">
    <property type="component" value="Unassembled WGS sequence"/>
</dbReference>
<keyword evidence="3" id="KW-0805">Transcription regulation</keyword>
<keyword evidence="5" id="KW-0010">Activator</keyword>
<evidence type="ECO:0000313" key="9">
    <source>
        <dbReference type="Proteomes" id="UP000290174"/>
    </source>
</evidence>
<reference evidence="8 9" key="1">
    <citation type="submission" date="2018-11" db="EMBL/GenBank/DDBJ databases">
        <title>Bradyrhizobium sp. nov., isolated from effective nodules of peanut in China.</title>
        <authorList>
            <person name="Li Y."/>
        </authorList>
    </citation>
    <scope>NUCLEOTIDE SEQUENCE [LARGE SCALE GENOMIC DNA]</scope>
    <source>
        <strain evidence="8 9">CCBAU 51770</strain>
    </source>
</reference>
<dbReference type="InterPro" id="IPR000847">
    <property type="entry name" value="LysR_HTH_N"/>
</dbReference>
<dbReference type="Gene3D" id="1.10.10.10">
    <property type="entry name" value="Winged helix-like DNA-binding domain superfamily/Winged helix DNA-binding domain"/>
    <property type="match status" value="1"/>
</dbReference>
<dbReference type="PANTHER" id="PTHR30293">
    <property type="entry name" value="TRANSCRIPTIONAL REGULATORY PROTEIN NAC-RELATED"/>
    <property type="match status" value="1"/>
</dbReference>
<proteinExistence type="inferred from homology"/>
<accession>A0A4Q0Q550</accession>